<dbReference type="Pfam" id="PF21822">
    <property type="entry name" value="Phage_TAC_15"/>
    <property type="match status" value="1"/>
</dbReference>
<dbReference type="EMBL" id="JAKNRV010000014">
    <property type="protein sequence ID" value="MCK1783441.1"/>
    <property type="molecule type" value="Genomic_DNA"/>
</dbReference>
<organism evidence="1 2">
    <name type="scientific">Pseudomonas emilianonis</name>
    <dbReference type="NCBI Taxonomy" id="2915812"/>
    <lineage>
        <taxon>Bacteria</taxon>
        <taxon>Pseudomonadati</taxon>
        <taxon>Pseudomonadota</taxon>
        <taxon>Gammaproteobacteria</taxon>
        <taxon>Pseudomonadales</taxon>
        <taxon>Pseudomonadaceae</taxon>
        <taxon>Pseudomonas</taxon>
    </lineage>
</organism>
<protein>
    <recommendedName>
        <fullName evidence="3">Bacteriophage protein</fullName>
    </recommendedName>
</protein>
<evidence type="ECO:0008006" key="3">
    <source>
        <dbReference type="Google" id="ProtNLM"/>
    </source>
</evidence>
<dbReference type="Proteomes" id="UP001317085">
    <property type="component" value="Unassembled WGS sequence"/>
</dbReference>
<evidence type="ECO:0000313" key="1">
    <source>
        <dbReference type="EMBL" id="MCK1783441.1"/>
    </source>
</evidence>
<evidence type="ECO:0000313" key="2">
    <source>
        <dbReference type="Proteomes" id="UP001317085"/>
    </source>
</evidence>
<sequence length="160" mass="17007">MSEFDLGADTYRIGKLNAFQQFHLSRKVAPIIPTLIPVFLKLKGSAKALAIAAAAGDSAESDGAPLSGDLEGLASLMQPFADGIANMPDETAEFILSTCLGAVQRKQGTAWFQVWNASQNTCMFDDLDLGVMIKLSVRVITESLGPFLRGMLTGQGTPKA</sequence>
<dbReference type="RefSeq" id="WP_247396367.1">
    <property type="nucleotide sequence ID" value="NZ_JAKNRV010000014.1"/>
</dbReference>
<proteinExistence type="predicted"/>
<dbReference type="InterPro" id="IPR049156">
    <property type="entry name" value="Phage_chap_TAC_15-like"/>
</dbReference>
<gene>
    <name evidence="1" type="ORF">L9Z73_03410</name>
</gene>
<name>A0ABT0ECJ5_9PSED</name>
<accession>A0ABT0ECJ5</accession>
<reference evidence="1 2" key="1">
    <citation type="submission" date="2022-02" db="EMBL/GenBank/DDBJ databases">
        <title>Comparative genomics of the first Antarctic Pseudomonas spp. capable of biotransforming 2,4,6-Trinitrotoluene.</title>
        <authorList>
            <person name="Cabrera M.A."/>
            <person name="Marquez S.L."/>
            <person name="Perez-Donoso J.M."/>
        </authorList>
    </citation>
    <scope>NUCLEOTIDE SEQUENCE [LARGE SCALE GENOMIC DNA]</scope>
    <source>
        <strain evidence="1 2">TNT11</strain>
    </source>
</reference>
<comment type="caution">
    <text evidence="1">The sequence shown here is derived from an EMBL/GenBank/DDBJ whole genome shotgun (WGS) entry which is preliminary data.</text>
</comment>
<keyword evidence="2" id="KW-1185">Reference proteome</keyword>